<gene>
    <name evidence="3" type="ORF">NE848_07920</name>
</gene>
<dbReference type="PANTHER" id="PTHR46268:SF6">
    <property type="entry name" value="UNIVERSAL STRESS PROTEIN UP12"/>
    <property type="match status" value="1"/>
</dbReference>
<name>A0ABT0Z0P3_9FLAO</name>
<proteinExistence type="inferred from homology"/>
<accession>A0ABT0Z0P3</accession>
<evidence type="ECO:0000313" key="4">
    <source>
        <dbReference type="Proteomes" id="UP001155077"/>
    </source>
</evidence>
<comment type="similarity">
    <text evidence="1">Belongs to the universal stress protein A family.</text>
</comment>
<keyword evidence="4" id="KW-1185">Reference proteome</keyword>
<dbReference type="PANTHER" id="PTHR46268">
    <property type="entry name" value="STRESS RESPONSE PROTEIN NHAX"/>
    <property type="match status" value="1"/>
</dbReference>
<dbReference type="Gene3D" id="3.40.50.12370">
    <property type="match status" value="1"/>
</dbReference>
<organism evidence="3 4">
    <name type="scientific">Gramella jeungdoensis</name>
    <dbReference type="NCBI Taxonomy" id="708091"/>
    <lineage>
        <taxon>Bacteria</taxon>
        <taxon>Pseudomonadati</taxon>
        <taxon>Bacteroidota</taxon>
        <taxon>Flavobacteriia</taxon>
        <taxon>Flavobacteriales</taxon>
        <taxon>Flavobacteriaceae</taxon>
        <taxon>Christiangramia</taxon>
    </lineage>
</organism>
<sequence length="277" mass="31668">MNTILVPVDFSEYSEYALEVAASIARKQNADIVVVHMMDLPESFLTKDEKQEVFNAIYFMKLTKQRFDKFLDKDYMKDIEVTQAVRNYKVFSEINDVAKEYEADLIVMGSHGASGFKEIFVGSNTEKVVRTSETPVLVIKKQISNFKLENAVFVTEFDPETLDAFLSSRQFFQLFDVDPKLLFVNVPEKFMSTKEMIAITNKFLEDAGLDAPEIKDRVIYYDDYSLEKGIFNYCNSVKADIIAMPTHGRKGIAHFFYGSIGEDIANHADIPVLTFKL</sequence>
<dbReference type="PRINTS" id="PR01438">
    <property type="entry name" value="UNVRSLSTRESS"/>
</dbReference>
<dbReference type="EMBL" id="JAMSCK010000003">
    <property type="protein sequence ID" value="MCM8569302.1"/>
    <property type="molecule type" value="Genomic_DNA"/>
</dbReference>
<comment type="caution">
    <text evidence="3">The sequence shown here is derived from an EMBL/GenBank/DDBJ whole genome shotgun (WGS) entry which is preliminary data.</text>
</comment>
<dbReference type="Pfam" id="PF00582">
    <property type="entry name" value="Usp"/>
    <property type="match status" value="2"/>
</dbReference>
<dbReference type="InterPro" id="IPR006015">
    <property type="entry name" value="Universal_stress_UspA"/>
</dbReference>
<evidence type="ECO:0000313" key="3">
    <source>
        <dbReference type="EMBL" id="MCM8569302.1"/>
    </source>
</evidence>
<dbReference type="Gene3D" id="3.40.50.620">
    <property type="entry name" value="HUPs"/>
    <property type="match status" value="1"/>
</dbReference>
<dbReference type="InterPro" id="IPR006016">
    <property type="entry name" value="UspA"/>
</dbReference>
<feature type="domain" description="UspA" evidence="2">
    <location>
        <begin position="2"/>
        <end position="140"/>
    </location>
</feature>
<dbReference type="CDD" id="cd00293">
    <property type="entry name" value="USP-like"/>
    <property type="match status" value="1"/>
</dbReference>
<evidence type="ECO:0000259" key="2">
    <source>
        <dbReference type="Pfam" id="PF00582"/>
    </source>
</evidence>
<dbReference type="InterPro" id="IPR014729">
    <property type="entry name" value="Rossmann-like_a/b/a_fold"/>
</dbReference>
<reference evidence="3" key="1">
    <citation type="submission" date="2022-06" db="EMBL/GenBank/DDBJ databases">
        <title>Gramella sediminis sp. nov., isolated from deep-sea sediment of the Indian Ocean.</title>
        <authorList>
            <person name="Yang L."/>
        </authorList>
    </citation>
    <scope>NUCLEOTIDE SEQUENCE</scope>
    <source>
        <strain evidence="3">HMD3159</strain>
    </source>
</reference>
<feature type="domain" description="UspA" evidence="2">
    <location>
        <begin position="225"/>
        <end position="275"/>
    </location>
</feature>
<dbReference type="SUPFAM" id="SSF52402">
    <property type="entry name" value="Adenine nucleotide alpha hydrolases-like"/>
    <property type="match status" value="2"/>
</dbReference>
<evidence type="ECO:0000256" key="1">
    <source>
        <dbReference type="ARBA" id="ARBA00008791"/>
    </source>
</evidence>
<protein>
    <submittedName>
        <fullName evidence="3">Universal stress protein</fullName>
    </submittedName>
</protein>
<dbReference type="Proteomes" id="UP001155077">
    <property type="component" value="Unassembled WGS sequence"/>
</dbReference>
<dbReference type="RefSeq" id="WP_252112237.1">
    <property type="nucleotide sequence ID" value="NZ_JAMSCK010000003.1"/>
</dbReference>